<proteinExistence type="predicted"/>
<reference evidence="1" key="1">
    <citation type="submission" date="2014-09" db="EMBL/GenBank/DDBJ databases">
        <authorList>
            <person name="Magalhaes I.L.F."/>
            <person name="Oliveira U."/>
            <person name="Santos F.R."/>
            <person name="Vidigal T.H.D.A."/>
            <person name="Brescovit A.D."/>
            <person name="Santos A.J."/>
        </authorList>
    </citation>
    <scope>NUCLEOTIDE SEQUENCE</scope>
    <source>
        <tissue evidence="1">Shoot tissue taken approximately 20 cm above the soil surface</tissue>
    </source>
</reference>
<evidence type="ECO:0000313" key="1">
    <source>
        <dbReference type="EMBL" id="JAD39902.1"/>
    </source>
</evidence>
<protein>
    <submittedName>
        <fullName evidence="1">Uncharacterized protein</fullName>
    </submittedName>
</protein>
<reference evidence="1" key="2">
    <citation type="journal article" date="2015" name="Data Brief">
        <title>Shoot transcriptome of the giant reed, Arundo donax.</title>
        <authorList>
            <person name="Barrero R.A."/>
            <person name="Guerrero F.D."/>
            <person name="Moolhuijzen P."/>
            <person name="Goolsby J.A."/>
            <person name="Tidwell J."/>
            <person name="Bellgard S.E."/>
            <person name="Bellgard M.I."/>
        </authorList>
    </citation>
    <scope>NUCLEOTIDE SEQUENCE</scope>
    <source>
        <tissue evidence="1">Shoot tissue taken approximately 20 cm above the soil surface</tissue>
    </source>
</reference>
<organism evidence="1">
    <name type="scientific">Arundo donax</name>
    <name type="common">Giant reed</name>
    <name type="synonym">Donax arundinaceus</name>
    <dbReference type="NCBI Taxonomy" id="35708"/>
    <lineage>
        <taxon>Eukaryota</taxon>
        <taxon>Viridiplantae</taxon>
        <taxon>Streptophyta</taxon>
        <taxon>Embryophyta</taxon>
        <taxon>Tracheophyta</taxon>
        <taxon>Spermatophyta</taxon>
        <taxon>Magnoliopsida</taxon>
        <taxon>Liliopsida</taxon>
        <taxon>Poales</taxon>
        <taxon>Poaceae</taxon>
        <taxon>PACMAD clade</taxon>
        <taxon>Arundinoideae</taxon>
        <taxon>Arundineae</taxon>
        <taxon>Arundo</taxon>
    </lineage>
</organism>
<dbReference type="AlphaFoldDB" id="A0A0A8ZYN8"/>
<accession>A0A0A8ZYN8</accession>
<name>A0A0A8ZYN8_ARUDO</name>
<dbReference type="EMBL" id="GBRH01257993">
    <property type="protein sequence ID" value="JAD39902.1"/>
    <property type="molecule type" value="Transcribed_RNA"/>
</dbReference>
<sequence length="18" mass="1940">MKLRWGELSGDPRGAAVP</sequence>